<reference evidence="1" key="2">
    <citation type="submission" date="2022-01" db="EMBL/GenBank/DDBJ databases">
        <authorList>
            <person name="Yamashiro T."/>
            <person name="Shiraishi A."/>
            <person name="Satake H."/>
            <person name="Nakayama K."/>
        </authorList>
    </citation>
    <scope>NUCLEOTIDE SEQUENCE</scope>
</reference>
<dbReference type="EMBL" id="BQNB010017607">
    <property type="protein sequence ID" value="GJT65148.1"/>
    <property type="molecule type" value="Genomic_DNA"/>
</dbReference>
<proteinExistence type="predicted"/>
<evidence type="ECO:0000313" key="1">
    <source>
        <dbReference type="EMBL" id="GJT65148.1"/>
    </source>
</evidence>
<gene>
    <name evidence="1" type="ORF">Tco_1016628</name>
</gene>
<protein>
    <submittedName>
        <fullName evidence="1">Uncharacterized protein</fullName>
    </submittedName>
</protein>
<name>A0ABQ5FQI5_9ASTR</name>
<accession>A0ABQ5FQI5</accession>
<keyword evidence="2" id="KW-1185">Reference proteome</keyword>
<sequence length="201" mass="23239">MKEKLEYKGNNVVGALMNVPIFVRTCSVVTDFAVLENIDTYRDEGMGDVIFGEPFLREVRIKAKRFKGMITIYNGNEEVSKEDKINGISHPFQKLKGFYKGVLNLGPDYIREAKMEEWLTRKHISINTTYPEEWIRHIDFLYSFRGPREGKSTNIGGEFINLEILKCWSLETSRQLFNTQSCSNKLNMENLPSNNQGSFSF</sequence>
<dbReference type="Proteomes" id="UP001151760">
    <property type="component" value="Unassembled WGS sequence"/>
</dbReference>
<comment type="caution">
    <text evidence="1">The sequence shown here is derived from an EMBL/GenBank/DDBJ whole genome shotgun (WGS) entry which is preliminary data.</text>
</comment>
<evidence type="ECO:0000313" key="2">
    <source>
        <dbReference type="Proteomes" id="UP001151760"/>
    </source>
</evidence>
<reference evidence="1" key="1">
    <citation type="journal article" date="2022" name="Int. J. Mol. Sci.">
        <title>Draft Genome of Tanacetum Coccineum: Genomic Comparison of Closely Related Tanacetum-Family Plants.</title>
        <authorList>
            <person name="Yamashiro T."/>
            <person name="Shiraishi A."/>
            <person name="Nakayama K."/>
            <person name="Satake H."/>
        </authorList>
    </citation>
    <scope>NUCLEOTIDE SEQUENCE</scope>
</reference>
<organism evidence="1 2">
    <name type="scientific">Tanacetum coccineum</name>
    <dbReference type="NCBI Taxonomy" id="301880"/>
    <lineage>
        <taxon>Eukaryota</taxon>
        <taxon>Viridiplantae</taxon>
        <taxon>Streptophyta</taxon>
        <taxon>Embryophyta</taxon>
        <taxon>Tracheophyta</taxon>
        <taxon>Spermatophyta</taxon>
        <taxon>Magnoliopsida</taxon>
        <taxon>eudicotyledons</taxon>
        <taxon>Gunneridae</taxon>
        <taxon>Pentapetalae</taxon>
        <taxon>asterids</taxon>
        <taxon>campanulids</taxon>
        <taxon>Asterales</taxon>
        <taxon>Asteraceae</taxon>
        <taxon>Asteroideae</taxon>
        <taxon>Anthemideae</taxon>
        <taxon>Anthemidinae</taxon>
        <taxon>Tanacetum</taxon>
    </lineage>
</organism>